<proteinExistence type="predicted"/>
<accession>A0A0E9UX85</accession>
<organism evidence="1">
    <name type="scientific">Anguilla anguilla</name>
    <name type="common">European freshwater eel</name>
    <name type="synonym">Muraena anguilla</name>
    <dbReference type="NCBI Taxonomy" id="7936"/>
    <lineage>
        <taxon>Eukaryota</taxon>
        <taxon>Metazoa</taxon>
        <taxon>Chordata</taxon>
        <taxon>Craniata</taxon>
        <taxon>Vertebrata</taxon>
        <taxon>Euteleostomi</taxon>
        <taxon>Actinopterygii</taxon>
        <taxon>Neopterygii</taxon>
        <taxon>Teleostei</taxon>
        <taxon>Anguilliformes</taxon>
        <taxon>Anguillidae</taxon>
        <taxon>Anguilla</taxon>
    </lineage>
</organism>
<protein>
    <submittedName>
        <fullName evidence="1">Uncharacterized protein</fullName>
    </submittedName>
</protein>
<dbReference type="AlphaFoldDB" id="A0A0E9UX85"/>
<sequence>MSHLFKQCTIFTETNKHKTSVHNNVPKIN</sequence>
<reference evidence="1" key="1">
    <citation type="submission" date="2014-11" db="EMBL/GenBank/DDBJ databases">
        <authorList>
            <person name="Amaro Gonzalez C."/>
        </authorList>
    </citation>
    <scope>NUCLEOTIDE SEQUENCE</scope>
</reference>
<name>A0A0E9UX85_ANGAN</name>
<reference evidence="1" key="2">
    <citation type="journal article" date="2015" name="Fish Shellfish Immunol.">
        <title>Early steps in the European eel (Anguilla anguilla)-Vibrio vulnificus interaction in the gills: Role of the RtxA13 toxin.</title>
        <authorList>
            <person name="Callol A."/>
            <person name="Pajuelo D."/>
            <person name="Ebbesson L."/>
            <person name="Teles M."/>
            <person name="MacKenzie S."/>
            <person name="Amaro C."/>
        </authorList>
    </citation>
    <scope>NUCLEOTIDE SEQUENCE</scope>
</reference>
<dbReference type="EMBL" id="GBXM01038984">
    <property type="protein sequence ID" value="JAH69593.1"/>
    <property type="molecule type" value="Transcribed_RNA"/>
</dbReference>
<evidence type="ECO:0000313" key="1">
    <source>
        <dbReference type="EMBL" id="JAH69593.1"/>
    </source>
</evidence>